<dbReference type="RefSeq" id="WP_064121678.1">
    <property type="nucleotide sequence ID" value="NZ_CP015243.1"/>
</dbReference>
<evidence type="ECO:0008006" key="4">
    <source>
        <dbReference type="Google" id="ProtNLM"/>
    </source>
</evidence>
<dbReference type="Proteomes" id="UP000077875">
    <property type="component" value="Chromosome"/>
</dbReference>
<dbReference type="Pfam" id="PF03594">
    <property type="entry name" value="BenE"/>
    <property type="match status" value="1"/>
</dbReference>
<accession>A0A172YCH7</accession>
<keyword evidence="1" id="KW-1133">Transmembrane helix</keyword>
<feature type="transmembrane region" description="Helical" evidence="1">
    <location>
        <begin position="154"/>
        <end position="171"/>
    </location>
</feature>
<feature type="transmembrane region" description="Helical" evidence="1">
    <location>
        <begin position="298"/>
        <end position="322"/>
    </location>
</feature>
<gene>
    <name evidence="2" type="ORF">A5892_03850</name>
</gene>
<dbReference type="GO" id="GO:0005886">
    <property type="term" value="C:plasma membrane"/>
    <property type="evidence" value="ECO:0007669"/>
    <property type="project" value="TreeGrafter"/>
</dbReference>
<dbReference type="PANTHER" id="PTHR30199:SF0">
    <property type="entry name" value="INNER MEMBRANE PROTEIN YDCO"/>
    <property type="match status" value="1"/>
</dbReference>
<sequence>MSTADSTAARPRLADLSLSAMIAGLVAVLVGYTSSAAIILQAAAALGATPAQAQSWLIALGLGTGALCLALSLRYRAPLLFAWSTPGAALIATLPAGSTLAAATGAFLFSALLILICGVTGLFARVVERIPRALAAAMLAGVLVRFGLELFTSLSLAPTLVTAMLLAYLLAKRMAPRYAVLAALVIGIAVASLEGSLHFEHMQASFAWPSPVWPRFEFAALLGIGVPLFVVTMVSQNLPGTAVLRQHGYTTPVSPLISASGAMTLLLAPFGVFALNLAAITAAICAGPEAHEDPRRRYMAAVCAGLVYLLAGLCGAMIVGLFAAFPQALVMAIAGIALLGTLGSSLADALGAPAHREAALVVFLVTASSLELFGIGSAFWGLVIGALWLALARRRRGITS</sequence>
<evidence type="ECO:0000256" key="1">
    <source>
        <dbReference type="SAM" id="Phobius"/>
    </source>
</evidence>
<dbReference type="NCBIfam" id="TIGR00843">
    <property type="entry name" value="benE"/>
    <property type="match status" value="1"/>
</dbReference>
<dbReference type="InterPro" id="IPR004711">
    <property type="entry name" value="Benzoate_Transporter"/>
</dbReference>
<feature type="transmembrane region" description="Helical" evidence="1">
    <location>
        <begin position="56"/>
        <end position="73"/>
    </location>
</feature>
<organism evidence="2 3">
    <name type="scientific">Halotalea alkalilenta</name>
    <dbReference type="NCBI Taxonomy" id="376489"/>
    <lineage>
        <taxon>Bacteria</taxon>
        <taxon>Pseudomonadati</taxon>
        <taxon>Pseudomonadota</taxon>
        <taxon>Gammaproteobacteria</taxon>
        <taxon>Oceanospirillales</taxon>
        <taxon>Halomonadaceae</taxon>
        <taxon>Halotalea</taxon>
    </lineage>
</organism>
<feature type="transmembrane region" description="Helical" evidence="1">
    <location>
        <begin position="359"/>
        <end position="391"/>
    </location>
</feature>
<evidence type="ECO:0000313" key="2">
    <source>
        <dbReference type="EMBL" id="ANF56705.1"/>
    </source>
</evidence>
<feature type="transmembrane region" description="Helical" evidence="1">
    <location>
        <begin position="20"/>
        <end position="44"/>
    </location>
</feature>
<proteinExistence type="predicted"/>
<dbReference type="EMBL" id="CP015243">
    <property type="protein sequence ID" value="ANF56705.1"/>
    <property type="molecule type" value="Genomic_DNA"/>
</dbReference>
<dbReference type="KEGG" id="haa:A5892_03850"/>
<name>A0A172YCH7_9GAMM</name>
<evidence type="ECO:0000313" key="3">
    <source>
        <dbReference type="Proteomes" id="UP000077875"/>
    </source>
</evidence>
<feature type="transmembrane region" description="Helical" evidence="1">
    <location>
        <begin position="80"/>
        <end position="97"/>
    </location>
</feature>
<dbReference type="PANTHER" id="PTHR30199">
    <property type="entry name" value="MFS FAMILY TRANSPORTER, PREDICTED SUBSTRATE BENZOATE"/>
    <property type="match status" value="1"/>
</dbReference>
<keyword evidence="1" id="KW-0812">Transmembrane</keyword>
<dbReference type="AlphaFoldDB" id="A0A172YCH7"/>
<keyword evidence="3" id="KW-1185">Reference proteome</keyword>
<dbReference type="GO" id="GO:0042925">
    <property type="term" value="F:benzoate transmembrane transporter activity"/>
    <property type="evidence" value="ECO:0007669"/>
    <property type="project" value="InterPro"/>
</dbReference>
<feature type="transmembrane region" description="Helical" evidence="1">
    <location>
        <begin position="218"/>
        <end position="235"/>
    </location>
</feature>
<keyword evidence="1" id="KW-0472">Membrane</keyword>
<feature type="transmembrane region" description="Helical" evidence="1">
    <location>
        <begin position="256"/>
        <end position="278"/>
    </location>
</feature>
<protein>
    <recommendedName>
        <fullName evidence="4">Benzoate transporter</fullName>
    </recommendedName>
</protein>
<feature type="transmembrane region" description="Helical" evidence="1">
    <location>
        <begin position="103"/>
        <end position="123"/>
    </location>
</feature>
<reference evidence="2 3" key="1">
    <citation type="submission" date="2016-04" db="EMBL/GenBank/DDBJ databases">
        <title>Complete Genome Sequence of Halotalea alkalilenta IHB B 13600.</title>
        <authorList>
            <person name="Swarnkar M.K."/>
            <person name="Sharma A."/>
            <person name="Kaushal K."/>
            <person name="Soni R."/>
            <person name="Rana S."/>
            <person name="Singh A.K."/>
            <person name="Gulati A."/>
        </authorList>
    </citation>
    <scope>NUCLEOTIDE SEQUENCE [LARGE SCALE GENOMIC DNA]</scope>
    <source>
        <strain evidence="2 3">IHB B 13600</strain>
    </source>
</reference>
<dbReference type="STRING" id="376489.A5892_03850"/>
<feature type="transmembrane region" description="Helical" evidence="1">
    <location>
        <begin position="178"/>
        <end position="198"/>
    </location>
</feature>